<evidence type="ECO:0000256" key="4">
    <source>
        <dbReference type="SAM" id="SignalP"/>
    </source>
</evidence>
<keyword evidence="4" id="KW-0732">Signal</keyword>
<dbReference type="GO" id="GO:0016787">
    <property type="term" value="F:hydrolase activity"/>
    <property type="evidence" value="ECO:0007669"/>
    <property type="project" value="UniProtKB-KW"/>
</dbReference>
<evidence type="ECO:0000256" key="1">
    <source>
        <dbReference type="ARBA" id="ARBA00022801"/>
    </source>
</evidence>
<keyword evidence="2" id="KW-0442">Lipid degradation</keyword>
<sequence>MRIKSLMVITALTLALTSPSASADPALTLAKPTGDRPVGTTALHLKDTSRPDPWVPSVPYRELMVSLFYPAAPANGPTKQFMSEAEAKAVFDEAGIRGIPPSVMTTVHTDAVVDAKPAGRGLPAVVLSPGFKRPRAELTSLSEDLASHGYLVVLVDHTYENVATTFPDGRVTGCAACGRYDLEFWQKLERGRAKDVSFVLDSMAHSKWAPLLDVSRIGMAGHSVGGASTIGTMVTDPRIKAGIDIDGTTDDPLLAPGLDRPFLFLGRANMYSPGTGDEAASWERDWKQLKGWKRWLTVAGMAHPSFTDIGLVGEQLGIDFGATTPAVRGQAITAAYVRAFFDQHLRGRPQPLLDQPSARYPEVAFARTSTPYLPAPTGDRPVGSTAVYLKDTSRPDPWVPSVPYRELMVTLFYPAASAKGPKTQYVTPAESAALLRGSGLDVPADLLTTMVTNSVADARPAGRGLPLVVLSPGYTKPRATLTALAEDLASHGYAVAVIGHTYENTGQSFPDGHFAGCASCEVPHDNDDFWQKLELGRAADVSFVLDSLTRSRPGLIDPERIGMAGHSMGGASTIPAMVADHRIKAGIDIDGATKVPLTAPGLARPFLFVNHEQVPKCAPGNTDWERDYAQMTGWKRWIEVAGTQHASFTDVGLLAEEFGVPLDGPNAAARASEITRTYVNAFFDQHLRGEARPVLDQPGYPEVSFCR</sequence>
<dbReference type="Proteomes" id="UP001589535">
    <property type="component" value="Unassembled WGS sequence"/>
</dbReference>
<feature type="chain" id="PRO_5047066300" evidence="4">
    <location>
        <begin position="24"/>
        <end position="707"/>
    </location>
</feature>
<gene>
    <name evidence="5" type="ORF">ACFFTO_33265</name>
</gene>
<organism evidence="5 6">
    <name type="scientific">Amycolatopsis plumensis</name>
    <dbReference type="NCBI Taxonomy" id="236508"/>
    <lineage>
        <taxon>Bacteria</taxon>
        <taxon>Bacillati</taxon>
        <taxon>Actinomycetota</taxon>
        <taxon>Actinomycetes</taxon>
        <taxon>Pseudonocardiales</taxon>
        <taxon>Pseudonocardiaceae</taxon>
        <taxon>Amycolatopsis</taxon>
    </lineage>
</organism>
<feature type="signal peptide" evidence="4">
    <location>
        <begin position="1"/>
        <end position="23"/>
    </location>
</feature>
<dbReference type="EMBL" id="JBHMBK010000032">
    <property type="protein sequence ID" value="MFB9689072.1"/>
    <property type="molecule type" value="Genomic_DNA"/>
</dbReference>
<evidence type="ECO:0000313" key="5">
    <source>
        <dbReference type="EMBL" id="MFB9689072.1"/>
    </source>
</evidence>
<dbReference type="RefSeq" id="WP_378202220.1">
    <property type="nucleotide sequence ID" value="NZ_JBHMBK010000032.1"/>
</dbReference>
<comment type="caution">
    <text evidence="5">The sequence shown here is derived from an EMBL/GenBank/DDBJ whole genome shotgun (WGS) entry which is preliminary data.</text>
</comment>
<evidence type="ECO:0000256" key="2">
    <source>
        <dbReference type="ARBA" id="ARBA00022963"/>
    </source>
</evidence>
<dbReference type="Gene3D" id="3.40.50.1820">
    <property type="entry name" value="alpha/beta hydrolase"/>
    <property type="match status" value="2"/>
</dbReference>
<name>A0ABV5UCS4_9PSEU</name>
<dbReference type="SUPFAM" id="SSF53474">
    <property type="entry name" value="alpha/beta-Hydrolases"/>
    <property type="match status" value="2"/>
</dbReference>
<keyword evidence="1 5" id="KW-0378">Hydrolase</keyword>
<keyword evidence="6" id="KW-1185">Reference proteome</keyword>
<keyword evidence="3" id="KW-0443">Lipid metabolism</keyword>
<proteinExistence type="predicted"/>
<dbReference type="Pfam" id="PF03403">
    <property type="entry name" value="PAF-AH_p_II"/>
    <property type="match status" value="2"/>
</dbReference>
<reference evidence="5 6" key="1">
    <citation type="submission" date="2024-09" db="EMBL/GenBank/DDBJ databases">
        <authorList>
            <person name="Sun Q."/>
            <person name="Mori K."/>
        </authorList>
    </citation>
    <scope>NUCLEOTIDE SEQUENCE [LARGE SCALE GENOMIC DNA]</scope>
    <source>
        <strain evidence="5 6">JCM 13852</strain>
    </source>
</reference>
<accession>A0ABV5UCS4</accession>
<evidence type="ECO:0000313" key="6">
    <source>
        <dbReference type="Proteomes" id="UP001589535"/>
    </source>
</evidence>
<evidence type="ECO:0000256" key="3">
    <source>
        <dbReference type="ARBA" id="ARBA00023098"/>
    </source>
</evidence>
<dbReference type="PANTHER" id="PTHR10272:SF0">
    <property type="entry name" value="PLATELET-ACTIVATING FACTOR ACETYLHYDROLASE"/>
    <property type="match status" value="1"/>
</dbReference>
<protein>
    <submittedName>
        <fullName evidence="5">Alpha/beta hydrolase family protein</fullName>
    </submittedName>
</protein>
<dbReference type="InterPro" id="IPR029058">
    <property type="entry name" value="AB_hydrolase_fold"/>
</dbReference>
<dbReference type="PANTHER" id="PTHR10272">
    <property type="entry name" value="PLATELET-ACTIVATING FACTOR ACETYLHYDROLASE"/>
    <property type="match status" value="1"/>
</dbReference>